<organism evidence="2 3">
    <name type="scientific">Chilo suppressalis</name>
    <name type="common">Asiatic rice borer moth</name>
    <dbReference type="NCBI Taxonomy" id="168631"/>
    <lineage>
        <taxon>Eukaryota</taxon>
        <taxon>Metazoa</taxon>
        <taxon>Ecdysozoa</taxon>
        <taxon>Arthropoda</taxon>
        <taxon>Hexapoda</taxon>
        <taxon>Insecta</taxon>
        <taxon>Pterygota</taxon>
        <taxon>Neoptera</taxon>
        <taxon>Endopterygota</taxon>
        <taxon>Lepidoptera</taxon>
        <taxon>Glossata</taxon>
        <taxon>Ditrysia</taxon>
        <taxon>Pyraloidea</taxon>
        <taxon>Crambidae</taxon>
        <taxon>Crambinae</taxon>
        <taxon>Chilo</taxon>
    </lineage>
</organism>
<evidence type="ECO:0000313" key="2">
    <source>
        <dbReference type="EMBL" id="CAH0400172.1"/>
    </source>
</evidence>
<evidence type="ECO:0000256" key="1">
    <source>
        <dbReference type="SAM" id="Phobius"/>
    </source>
</evidence>
<feature type="transmembrane region" description="Helical" evidence="1">
    <location>
        <begin position="7"/>
        <end position="25"/>
    </location>
</feature>
<reference evidence="2" key="1">
    <citation type="submission" date="2021-12" db="EMBL/GenBank/DDBJ databases">
        <authorList>
            <person name="King R."/>
        </authorList>
    </citation>
    <scope>NUCLEOTIDE SEQUENCE</scope>
</reference>
<dbReference type="Proteomes" id="UP001153292">
    <property type="component" value="Chromosome 16"/>
</dbReference>
<gene>
    <name evidence="2" type="ORF">CHILSU_LOCUS3360</name>
</gene>
<sequence length="186" mass="21983">MISKINVFIYILTYYVFLSVIYTYATEILRNSNENFGPYILEVTDVIYCRGPKVRNSSIYSVDVDNNRTSPTINMNFTYMADTRITEFKINIYNVKKNNRSNSLWTYNRKNPCNHYFFNFIFSKYIGSKNCLAKKGTYHIMMEVDELAHSYLGPNFFYGQIYIKAWLLSQQGNLLCIQLNCFCHKK</sequence>
<keyword evidence="1" id="KW-0812">Transmembrane</keyword>
<evidence type="ECO:0008006" key="4">
    <source>
        <dbReference type="Google" id="ProtNLM"/>
    </source>
</evidence>
<proteinExistence type="predicted"/>
<keyword evidence="1" id="KW-1133">Transmembrane helix</keyword>
<evidence type="ECO:0000313" key="3">
    <source>
        <dbReference type="Proteomes" id="UP001153292"/>
    </source>
</evidence>
<keyword evidence="1" id="KW-0472">Membrane</keyword>
<keyword evidence="3" id="KW-1185">Reference proteome</keyword>
<accession>A0ABN8B0H0</accession>
<protein>
    <recommendedName>
        <fullName evidence="4">MD-2-related lipid-recognition domain-containing protein</fullName>
    </recommendedName>
</protein>
<name>A0ABN8B0H0_CHISP</name>
<dbReference type="EMBL" id="OU963909">
    <property type="protein sequence ID" value="CAH0400172.1"/>
    <property type="molecule type" value="Genomic_DNA"/>
</dbReference>